<sequence length="920" mass="97657">MVPWVFAKVPVLLTDVVVAVPRLCTHPGQGGHGGSDAGNEQRPAAASSAATPGPAGRDSAGATAGPAAVVPAALMAVLAAPTGPAGSAGAFPRAARAAIGGLLAAAGVAAQRRAALPAGPASAALRPLRGTPRVAAPPGHGRRQGVLQVASASLAVPSAAVPAWAEQSTRFKAEWAADEAVSFFNTFSEDSYGAMRDDTRRTPQFIKAIQQRVSARKGCTVLDIGTGPFALFALVAARAGAKKVYAVEANPEAVKRAQDFVNQAEDIPEGAIEVIEGLTTAIKLPEKVDIVCAEIIGAIASEENCCATIKDAQNRHMKDPTDPFNFIPVGVETYMAPVSYALHGMLAPPRFERLQGRPLRVNCRDETVQLLADPQRLESLQFADPALPGRGRIPETAFSFPVTSERLQANYKKYYDAVVKDGAKADEAERLATSVAYGFSGVAFWPKLILDTTGDIVVESRGPRGEHQKSHWQTLLSLTTPVPAAVKARGCREEAGLRRGASRLSFLAGSAVLRRAAAPGPMTSGGPALRRRSCAVQRQARWAAMSANLASALHDARNKEKADINIQNASSGSQEGDEGGADKRMRDERASGSERHQVTGQHEQEKQFPCLPSGMDRKQTPDVLDATRYFLDGEILSACPSVTLSACPALHCGDCACPEDASAFECCVVRGAAQQLAAHFGAPVSGAAVLRVCDSVMGAGWAGSLAKSVSPEQPAAAVFEFVASCGAHLDGFSAEELRRDLWPLFLALGPLRARSCLRALSADEVRLYLVPLHRALSAGDFLELASVEDVREEIADLEALIQNFALHPRHRAGNPFQFMTGSERGSVSERERADLCLLYVRLRHSQDVCRHFGVSTVDAEMLRRLFAVLAERDVRALAAGRAPAKAVLARYEARRRTQEYRCQSGSHGRGPLLARCDCGA</sequence>
<dbReference type="CDD" id="cd02440">
    <property type="entry name" value="AdoMet_MTases"/>
    <property type="match status" value="1"/>
</dbReference>
<feature type="region of interest" description="Disordered" evidence="2">
    <location>
        <begin position="563"/>
        <end position="618"/>
    </location>
</feature>
<protein>
    <submittedName>
        <fullName evidence="4">Uncharacterized protein</fullName>
    </submittedName>
</protein>
<gene>
    <name evidence="4" type="ORF">PCOR1329_LOCUS10214</name>
</gene>
<evidence type="ECO:0000256" key="1">
    <source>
        <dbReference type="ARBA" id="ARBA00022691"/>
    </source>
</evidence>
<keyword evidence="3" id="KW-0732">Signal</keyword>
<feature type="signal peptide" evidence="3">
    <location>
        <begin position="1"/>
        <end position="19"/>
    </location>
</feature>
<dbReference type="Pfam" id="PF06325">
    <property type="entry name" value="PrmA"/>
    <property type="match status" value="1"/>
</dbReference>
<dbReference type="PANTHER" id="PTHR11006:SF53">
    <property type="entry name" value="PROTEIN ARGININE N-METHYLTRANSFERASE 3"/>
    <property type="match status" value="1"/>
</dbReference>
<name>A0ABN9QAG4_9DINO</name>
<comment type="caution">
    <text evidence="4">The sequence shown here is derived from an EMBL/GenBank/DDBJ whole genome shotgun (WGS) entry which is preliminary data.</text>
</comment>
<evidence type="ECO:0000313" key="5">
    <source>
        <dbReference type="Proteomes" id="UP001189429"/>
    </source>
</evidence>
<reference evidence="4" key="1">
    <citation type="submission" date="2023-10" db="EMBL/GenBank/DDBJ databases">
        <authorList>
            <person name="Chen Y."/>
            <person name="Shah S."/>
            <person name="Dougan E. K."/>
            <person name="Thang M."/>
            <person name="Chan C."/>
        </authorList>
    </citation>
    <scope>NUCLEOTIDE SEQUENCE [LARGE SCALE GENOMIC DNA]</scope>
</reference>
<dbReference type="EMBL" id="CAUYUJ010002891">
    <property type="protein sequence ID" value="CAK0802847.1"/>
    <property type="molecule type" value="Genomic_DNA"/>
</dbReference>
<dbReference type="Proteomes" id="UP001189429">
    <property type="component" value="Unassembled WGS sequence"/>
</dbReference>
<dbReference type="PANTHER" id="PTHR11006">
    <property type="entry name" value="PROTEIN ARGININE N-METHYLTRANSFERASE"/>
    <property type="match status" value="1"/>
</dbReference>
<feature type="chain" id="PRO_5046099351" evidence="3">
    <location>
        <begin position="20"/>
        <end position="920"/>
    </location>
</feature>
<dbReference type="InterPro" id="IPR025799">
    <property type="entry name" value="Arg_MeTrfase"/>
</dbReference>
<dbReference type="InterPro" id="IPR029063">
    <property type="entry name" value="SAM-dependent_MTases_sf"/>
</dbReference>
<feature type="region of interest" description="Disordered" evidence="2">
    <location>
        <begin position="27"/>
        <end position="63"/>
    </location>
</feature>
<feature type="compositionally biased region" description="Basic and acidic residues" evidence="2">
    <location>
        <begin position="580"/>
        <end position="606"/>
    </location>
</feature>
<organism evidence="4 5">
    <name type="scientific">Prorocentrum cordatum</name>
    <dbReference type="NCBI Taxonomy" id="2364126"/>
    <lineage>
        <taxon>Eukaryota</taxon>
        <taxon>Sar</taxon>
        <taxon>Alveolata</taxon>
        <taxon>Dinophyceae</taxon>
        <taxon>Prorocentrales</taxon>
        <taxon>Prorocentraceae</taxon>
        <taxon>Prorocentrum</taxon>
    </lineage>
</organism>
<dbReference type="Gene3D" id="3.40.50.150">
    <property type="entry name" value="Vaccinia Virus protein VP39"/>
    <property type="match status" value="1"/>
</dbReference>
<keyword evidence="5" id="KW-1185">Reference proteome</keyword>
<evidence type="ECO:0000256" key="3">
    <source>
        <dbReference type="SAM" id="SignalP"/>
    </source>
</evidence>
<evidence type="ECO:0000256" key="2">
    <source>
        <dbReference type="SAM" id="MobiDB-lite"/>
    </source>
</evidence>
<accession>A0ABN9QAG4</accession>
<feature type="compositionally biased region" description="Low complexity" evidence="2">
    <location>
        <begin position="43"/>
        <end position="63"/>
    </location>
</feature>
<dbReference type="SUPFAM" id="SSF53335">
    <property type="entry name" value="S-adenosyl-L-methionine-dependent methyltransferases"/>
    <property type="match status" value="1"/>
</dbReference>
<evidence type="ECO:0000313" key="4">
    <source>
        <dbReference type="EMBL" id="CAK0802847.1"/>
    </source>
</evidence>
<feature type="compositionally biased region" description="Polar residues" evidence="2">
    <location>
        <begin position="565"/>
        <end position="574"/>
    </location>
</feature>
<keyword evidence="1" id="KW-0949">S-adenosyl-L-methionine</keyword>
<proteinExistence type="predicted"/>